<dbReference type="SUPFAM" id="SSF46934">
    <property type="entry name" value="UBA-like"/>
    <property type="match status" value="1"/>
</dbReference>
<keyword evidence="5" id="KW-1185">Reference proteome</keyword>
<accession>A0A2N1JB36</accession>
<evidence type="ECO:0000256" key="1">
    <source>
        <dbReference type="ARBA" id="ARBA00022679"/>
    </source>
</evidence>
<feature type="compositionally biased region" description="Acidic residues" evidence="2">
    <location>
        <begin position="1984"/>
        <end position="2018"/>
    </location>
</feature>
<dbReference type="InterPro" id="IPR015940">
    <property type="entry name" value="UBA"/>
</dbReference>
<feature type="region of interest" description="Disordered" evidence="2">
    <location>
        <begin position="1136"/>
        <end position="1164"/>
    </location>
</feature>
<feature type="region of interest" description="Disordered" evidence="2">
    <location>
        <begin position="2458"/>
        <end position="2497"/>
    </location>
</feature>
<proteinExistence type="predicted"/>
<evidence type="ECO:0000313" key="4">
    <source>
        <dbReference type="EMBL" id="PKI83767.1"/>
    </source>
</evidence>
<evidence type="ECO:0000313" key="5">
    <source>
        <dbReference type="Proteomes" id="UP000232875"/>
    </source>
</evidence>
<keyword evidence="1" id="KW-0808">Transferase</keyword>
<dbReference type="STRING" id="2020962.A0A2N1JB36"/>
<dbReference type="SUPFAM" id="SSF48371">
    <property type="entry name" value="ARM repeat"/>
    <property type="match status" value="1"/>
</dbReference>
<dbReference type="OrthoDB" id="8068875at2759"/>
<dbReference type="CDD" id="cd14297">
    <property type="entry name" value="UBA2_spUBP14_like"/>
    <property type="match status" value="1"/>
</dbReference>
<dbReference type="InterPro" id="IPR010309">
    <property type="entry name" value="E3_Ub_ligase_DUF908"/>
</dbReference>
<dbReference type="GO" id="GO:0016567">
    <property type="term" value="P:protein ubiquitination"/>
    <property type="evidence" value="ECO:0007669"/>
    <property type="project" value="UniProtKB-UniPathway"/>
</dbReference>
<feature type="region of interest" description="Disordered" evidence="2">
    <location>
        <begin position="1923"/>
        <end position="2062"/>
    </location>
</feature>
<dbReference type="InterPro" id="IPR016024">
    <property type="entry name" value="ARM-type_fold"/>
</dbReference>
<evidence type="ECO:0000259" key="3">
    <source>
        <dbReference type="PROSITE" id="PS50030"/>
    </source>
</evidence>
<feature type="compositionally biased region" description="Acidic residues" evidence="2">
    <location>
        <begin position="1950"/>
        <end position="1961"/>
    </location>
</feature>
<dbReference type="InterPro" id="IPR009060">
    <property type="entry name" value="UBA-like_sf"/>
</dbReference>
<protein>
    <recommendedName>
        <fullName evidence="3">UBA domain-containing protein</fullName>
    </recommendedName>
</protein>
<sequence>MKITKTPKRKPEVFAEVASLCARVAQASDAELADVLLGVQQWEWPRGDLYTWTGVLNRFDALLEEVCTTHSFDPLQSGAFSPDSKHLLLSILHFSLLLLENCMNRKLYASYEWLDKLLATSDWDVLRAVLHLLLLPAQQYSGSGNPRHELPVRRARLAALATVWPPRDAGIGFLPVASESAPPLPAALQTVHTHYYRRRSVKTGDAPGTPAKEGLVRVQIDLHSDPRTPTEIVEATPDRAFMSHDELFELYQKVRVTLAYSHPHTRRQSLVCRLLAMACFSHTMNDAMANARLFLVEPNLIPRLVDLVEPRLGLDGWIQSAALYALESMAHFRHRLQEILAALNASVSHGVLLQSLGVVTEKLCALSEPDAKLAVYVDSLMTLVAYLVTTVTGSTMIVGAGLMPYLIELAKLGQSPHFLAQRTASRAVGLLDNLMFAYPPSFAPFLDAKGPDEMVSCVQIMATHGSTLHAPLAFGQTTFLRNILKMFMHLMAMPGTGDGLRTLVDTSLLDSIRVIMEHRTVFGPQVLSLAVSIMATFVHNEPTLLTIIQEKGLSHVFIQLVLSDTEPNFELITAITTAIGALCLNTAGLEQVAATPLVANLLGILHSPRHQKILLDRDNANAFGASIDELVRHHPSLNAGLQGGIADAMHHAHKEAQQFTPPADEAERAHYVLLPVDQAAPIALHPTIRVQDVKLDEPDNFLSDAIPREINPAVAQFDVVCRFLEGLFRTPQHCKAFIECDGLAHILRFYSTPCLTYNFAASSPADSFVTLLRQMTDISPGSVIVALLREIHASIAPMAPFTQGDTQAKSIYATLLAPSADALSEANTIFRTLVSLNVRAHLLSDICQTFSFAGIKLPLQFLQTLNDGGSNVVGLQPLSDLHRACAFENFLLKAAVADAQPGEGTPLARNITAVSYLASQIPISLRAFFAETVRMLNPRRTVEVAYRPAAMKTAADVGTILHKLVLLRATPNAINNTAELAYELQVVHGLLFGERAPTMHVQTIVLVSFDREGGIDALFARLYELLTILQHHTPLHVDEASITGHANHALRIGLDIVYRLVNARSLIESQHTAVLQQRDMNEPFDPRYMLISLRAKSFAFLRTLWDAPWLAQLPLPTIRLLSDGLLVVLKADSEVAPRRAEEPPGAGNTSLLSSAFGSFPRRTSPLGMRERQVAVDETRVEQLVEMGFSRGSARRALQRTHNNISAATEHIFQHPELADERDELPNVEADASEEMDEDGAHDAANPLAMLAPYILANANEPEAKQHPEKETLDRARDTFKQHMFARALALADAHEPYVFDVKNIFLFLAKTKDESRKLWEGVVQGVESDVDVFGDAQHFLAVRLHLAAILLAAEEVQVQLAWDMLPSFCQTLTQLVEQQSHAMDRKASWFTPALLCLSIALGMAEEMTEPKLGEEPMPLMPAEHATFLHTMRTALLAPALGFLEAHEKISHDALLGVYRLLVLITREASASASFFAQQGVPMLLAPFQARQQGQASGCQRFAVMVLRHVVEYAGIVDALMQREIHVWVANQFRARNSESASFTRGMAYAVSRDMHAFVRAAEKQVEILDFEEGKNQAYLRLRSTEAPPLDDVSGVEAPVAKVVQHLLTELVRVMNERGGEEEEEEKEKNVLGSAQKSPAAEDVHITVESRGSSTMELGDFSAEAAADSEDTSVEAAESVHPAANAAVEPETPSSPSAPLSEAEARLSYMYFLLQSIAELVSSYVSCKQSFLLFHAKMDDDTRSRSILSIFLHRLVPAGFLKNFPETALRKRMAESNLAMMVLVGLTADPAPAPEARQVPESLVAVRKSVLDHLHRVLRDATLSTEPIELRYGRLYAFSDLCTRLLTAQPHQASTSAMTKQHTEVALHMAKTMLEKNFVTVLTSSLADVDLNMPSVKSLLDAVLRPLEHLTKVAMKMAKSARRIAEEEAEAEQQSSTDLDEGTDASMSTDAFDEDDEEEEATAPDFYRNSSLGMHTGEMEHGAYDDEDVSEEEEEDDMDMEEYDSESGSELSTDEEGLDGDAAHVVEVMDEDSQGSEESQDSDQGSGSEEFDDLYDEALSERDYDYVVEDDEHEQEANDVGDILEAIDGMEAGGVLDENDEESIQEDLFDQDAIDQLELEDDSQWPPLPNHGAAPSWDWIQPGRRGPRPLQAPPVHPSTFFLTGEADAQRPLRDQHEEGSPDAAFHPLLDDPDANEHGPRRNMMHNAGFQDMARNMEMLVGGNTMQVLEMLLHRGAQHGQDANIRIEMPQNGRGFPRMHITNLGEGPARPAQPRRRTSDMVAEAHRFTVLPTNLRWAEEARLAHGLCTNEYAESVRHHLINALLPAYRERKRSETSARHENEQALQKTKDMRDETAKQLSDSKRKLQALEDAGDAPQRTDAQPSAPSDAPRVTVSVHGETVDLTDTGIDPTFLEALPDELREEALLGQQPGTRLSDAPMIAPDFLNVLPAALRREIAAAGTGSSGDGEASRPAPAPAPAREPTSLPSTPKPKGDLPRDTIQLLDGAGIATLVRLLYFPQPVARSSLLHKVLSHLSENGKTRAELLQLLLMVLSEGTGNTSAVDRSFSAMSSKAARALSTPQRTPKRALPCARQSAPLSLIGEEAPHLIAARTIETLSSLVHANDHVALFFLTDDIRGKRRGKGEVRTPVNVLLTLLEKDSILSSVQLVDALIALLNAVTRPLSAARKDEGAMLGATLGGQYHSAEVAPVPAEHLSDIVRPLRTAMSSRGFQNTLSVAAHLARLRGARDVLSDALQQEANAASALLVTDLDVLIQSLPPAAAQAASPPRMPSSPLAKLASPTSAQARFLRCLRALDYLYMGK</sequence>
<dbReference type="GO" id="GO:0016740">
    <property type="term" value="F:transferase activity"/>
    <property type="evidence" value="ECO:0007669"/>
    <property type="project" value="UniProtKB-KW"/>
</dbReference>
<dbReference type="SMART" id="SM00165">
    <property type="entry name" value="UBA"/>
    <property type="match status" value="1"/>
</dbReference>
<dbReference type="EMBL" id="KZ454991">
    <property type="protein sequence ID" value="PKI83767.1"/>
    <property type="molecule type" value="Genomic_DNA"/>
</dbReference>
<dbReference type="Pfam" id="PF06025">
    <property type="entry name" value="DUF913"/>
    <property type="match status" value="1"/>
</dbReference>
<dbReference type="UniPathway" id="UPA00143"/>
<dbReference type="Pfam" id="PF22562">
    <property type="entry name" value="UBA_7"/>
    <property type="match status" value="1"/>
</dbReference>
<organism evidence="4 5">
    <name type="scientific">Malassezia vespertilionis</name>
    <dbReference type="NCBI Taxonomy" id="2020962"/>
    <lineage>
        <taxon>Eukaryota</taxon>
        <taxon>Fungi</taxon>
        <taxon>Dikarya</taxon>
        <taxon>Basidiomycota</taxon>
        <taxon>Ustilaginomycotina</taxon>
        <taxon>Malasseziomycetes</taxon>
        <taxon>Malasseziales</taxon>
        <taxon>Malasseziaceae</taxon>
        <taxon>Malassezia</taxon>
    </lineage>
</organism>
<feature type="compositionally biased region" description="Basic and acidic residues" evidence="2">
    <location>
        <begin position="2329"/>
        <end position="2367"/>
    </location>
</feature>
<feature type="region of interest" description="Disordered" evidence="2">
    <location>
        <begin position="1663"/>
        <end position="1698"/>
    </location>
</feature>
<dbReference type="Proteomes" id="UP000232875">
    <property type="component" value="Unassembled WGS sequence"/>
</dbReference>
<dbReference type="Gene3D" id="1.10.8.10">
    <property type="entry name" value="DNA helicase RuvA subunit, C-terminal domain"/>
    <property type="match status" value="1"/>
</dbReference>
<dbReference type="InterPro" id="IPR025527">
    <property type="entry name" value="HUWE1/Rev1_UBM"/>
</dbReference>
<feature type="region of interest" description="Disordered" evidence="2">
    <location>
        <begin position="1615"/>
        <end position="1642"/>
    </location>
</feature>
<feature type="compositionally biased region" description="Polar residues" evidence="2">
    <location>
        <begin position="1147"/>
        <end position="1156"/>
    </location>
</feature>
<reference evidence="4 5" key="1">
    <citation type="submission" date="2017-10" db="EMBL/GenBank/DDBJ databases">
        <title>A novel species of cold-tolerant Malassezia isolated from bats.</title>
        <authorList>
            <person name="Lorch J.M."/>
            <person name="Palmer J.M."/>
            <person name="Vanderwolf K.J."/>
            <person name="Schmidt K.Z."/>
            <person name="Verant M.L."/>
            <person name="Weller T.J."/>
            <person name="Blehert D.S."/>
        </authorList>
    </citation>
    <scope>NUCLEOTIDE SEQUENCE [LARGE SCALE GENOMIC DNA]</scope>
    <source>
        <strain evidence="4 5">NWHC:44797-103</strain>
    </source>
</reference>
<feature type="region of interest" description="Disordered" evidence="2">
    <location>
        <begin position="2121"/>
        <end position="2203"/>
    </location>
</feature>
<dbReference type="InterPro" id="IPR010314">
    <property type="entry name" value="E3_Ub_ligase_DUF913"/>
</dbReference>
<feature type="compositionally biased region" description="Acidic residues" evidence="2">
    <location>
        <begin position="2027"/>
        <end position="2040"/>
    </location>
</feature>
<gene>
    <name evidence="4" type="ORF">MVES_002575</name>
</gene>
<evidence type="ECO:0000256" key="2">
    <source>
        <dbReference type="SAM" id="MobiDB-lite"/>
    </source>
</evidence>
<name>A0A2N1JB36_9BASI</name>
<feature type="domain" description="UBA" evidence="3">
    <location>
        <begin position="1174"/>
        <end position="1214"/>
    </location>
</feature>
<feature type="compositionally biased region" description="Low complexity" evidence="2">
    <location>
        <begin position="1673"/>
        <end position="1698"/>
    </location>
</feature>
<feature type="compositionally biased region" description="Basic and acidic residues" evidence="2">
    <location>
        <begin position="2166"/>
        <end position="2178"/>
    </location>
</feature>
<dbReference type="PROSITE" id="PS50030">
    <property type="entry name" value="UBA"/>
    <property type="match status" value="1"/>
</dbReference>
<feature type="region of interest" description="Disordered" evidence="2">
    <location>
        <begin position="2329"/>
        <end position="2392"/>
    </location>
</feature>
<dbReference type="Pfam" id="PF14377">
    <property type="entry name" value="UBM"/>
    <property type="match status" value="2"/>
</dbReference>
<feature type="compositionally biased region" description="Acidic residues" evidence="2">
    <location>
        <begin position="2048"/>
        <end position="2057"/>
    </location>
</feature>
<dbReference type="Pfam" id="PF06012">
    <property type="entry name" value="DUF908"/>
    <property type="match status" value="1"/>
</dbReference>